<feature type="signal peptide" evidence="3">
    <location>
        <begin position="1"/>
        <end position="31"/>
    </location>
</feature>
<dbReference type="Pfam" id="PF13354">
    <property type="entry name" value="Beta-lactamase2"/>
    <property type="match status" value="1"/>
</dbReference>
<dbReference type="PROSITE" id="PS51318">
    <property type="entry name" value="TAT"/>
    <property type="match status" value="1"/>
</dbReference>
<dbReference type="PANTHER" id="PTHR35333:SF5">
    <property type="entry name" value="CONSERVED LIPOPROTEIN LPQF-RELATED"/>
    <property type="match status" value="1"/>
</dbReference>
<gene>
    <name evidence="5" type="ORF">LMG21510_02431</name>
</gene>
<evidence type="ECO:0000313" key="5">
    <source>
        <dbReference type="EMBL" id="CAG9174061.1"/>
    </source>
</evidence>
<comment type="caution">
    <text evidence="5">The sequence shown here is derived from an EMBL/GenBank/DDBJ whole genome shotgun (WGS) entry which is preliminary data.</text>
</comment>
<dbReference type="EMBL" id="CAJZAH010000002">
    <property type="protein sequence ID" value="CAG9174061.1"/>
    <property type="molecule type" value="Genomic_DNA"/>
</dbReference>
<proteinExistence type="predicted"/>
<dbReference type="InterPro" id="IPR012338">
    <property type="entry name" value="Beta-lactam/transpept-like"/>
</dbReference>
<dbReference type="PANTHER" id="PTHR35333">
    <property type="entry name" value="BETA-LACTAMASE"/>
    <property type="match status" value="1"/>
</dbReference>
<feature type="domain" description="Beta-lactamase class A catalytic" evidence="4">
    <location>
        <begin position="72"/>
        <end position="282"/>
    </location>
</feature>
<dbReference type="InterPro" id="IPR000871">
    <property type="entry name" value="Beta-lactam_class-A"/>
</dbReference>
<evidence type="ECO:0000259" key="4">
    <source>
        <dbReference type="Pfam" id="PF13354"/>
    </source>
</evidence>
<evidence type="ECO:0000256" key="3">
    <source>
        <dbReference type="SAM" id="SignalP"/>
    </source>
</evidence>
<keyword evidence="6" id="KW-1185">Reference proteome</keyword>
<sequence length="348" mass="37427">MKLFDRALHTPMGRRQLLRAASAAVVAPALAACSDSSMAQTAPVELQNAIHDFARLEPDMTGALVRADVPDSPWAASYFPERQLFVGSAIKTFILGQFLRDSEVSRNGITGDSTVEVSDLRRSPGGGVFEGLTGTTHYRNVLEAMIAHSDNTATDIAIAQAEPARVRALIAEAGLAQTQIPDSTRMEFSYLAGAPLGVDIGWAGTQNIDGLGYTARSTVINPDVAMLSSPNDMVSWYQQALSGKFFAKPATLKEFKRISAMANAMPVIVPDDTVAYGKGGSIDWAGFHCICVAGQMRVRDVPVTFCFVLNWKSESSNSMTRSGEFVAPIVRALEAVSTSIKQMYPRKA</sequence>
<name>A0ABM8X2G3_9BURK</name>
<keyword evidence="3" id="KW-0732">Signal</keyword>
<dbReference type="Gene3D" id="3.40.710.10">
    <property type="entry name" value="DD-peptidase/beta-lactamase superfamily"/>
    <property type="match status" value="1"/>
</dbReference>
<protein>
    <recommendedName>
        <fullName evidence="2">Penicillinase</fullName>
    </recommendedName>
</protein>
<organism evidence="5 6">
    <name type="scientific">Cupriavidus respiraculi</name>
    <dbReference type="NCBI Taxonomy" id="195930"/>
    <lineage>
        <taxon>Bacteria</taxon>
        <taxon>Pseudomonadati</taxon>
        <taxon>Pseudomonadota</taxon>
        <taxon>Betaproteobacteria</taxon>
        <taxon>Burkholderiales</taxon>
        <taxon>Burkholderiaceae</taxon>
        <taxon>Cupriavidus</taxon>
    </lineage>
</organism>
<dbReference type="RefSeq" id="WP_222201612.1">
    <property type="nucleotide sequence ID" value="NZ_CAJZAH010000002.1"/>
</dbReference>
<dbReference type="PROSITE" id="PS51257">
    <property type="entry name" value="PROKAR_LIPOPROTEIN"/>
    <property type="match status" value="1"/>
</dbReference>
<comment type="catalytic activity">
    <reaction evidence="1">
        <text>a beta-lactam + H2O = a substituted beta-amino acid</text>
        <dbReference type="Rhea" id="RHEA:20401"/>
        <dbReference type="ChEBI" id="CHEBI:15377"/>
        <dbReference type="ChEBI" id="CHEBI:35627"/>
        <dbReference type="ChEBI" id="CHEBI:140347"/>
        <dbReference type="EC" id="3.5.2.6"/>
    </reaction>
</comment>
<evidence type="ECO:0000256" key="2">
    <source>
        <dbReference type="ARBA" id="ARBA00030171"/>
    </source>
</evidence>
<reference evidence="5 6" key="1">
    <citation type="submission" date="2021-08" db="EMBL/GenBank/DDBJ databases">
        <authorList>
            <person name="Peeters C."/>
        </authorList>
    </citation>
    <scope>NUCLEOTIDE SEQUENCE [LARGE SCALE GENOMIC DNA]</scope>
    <source>
        <strain evidence="5 6">LMG 21510</strain>
    </source>
</reference>
<dbReference type="InterPro" id="IPR045155">
    <property type="entry name" value="Beta-lactam_cat"/>
</dbReference>
<dbReference type="SUPFAM" id="SSF56601">
    <property type="entry name" value="beta-lactamase/transpeptidase-like"/>
    <property type="match status" value="1"/>
</dbReference>
<evidence type="ECO:0000256" key="1">
    <source>
        <dbReference type="ARBA" id="ARBA00001526"/>
    </source>
</evidence>
<accession>A0ABM8X2G3</accession>
<evidence type="ECO:0000313" key="6">
    <source>
        <dbReference type="Proteomes" id="UP000721236"/>
    </source>
</evidence>
<feature type="chain" id="PRO_5045317383" description="Penicillinase" evidence="3">
    <location>
        <begin position="32"/>
        <end position="348"/>
    </location>
</feature>
<dbReference type="Proteomes" id="UP000721236">
    <property type="component" value="Unassembled WGS sequence"/>
</dbReference>
<dbReference type="InterPro" id="IPR006311">
    <property type="entry name" value="TAT_signal"/>
</dbReference>